<dbReference type="SMART" id="SM00184">
    <property type="entry name" value="RING"/>
    <property type="match status" value="1"/>
</dbReference>
<evidence type="ECO:0000256" key="4">
    <source>
        <dbReference type="ARBA" id="ARBA00022771"/>
    </source>
</evidence>
<dbReference type="InterPro" id="IPR045098">
    <property type="entry name" value="Fyv10_fam"/>
</dbReference>
<organism evidence="12 13">
    <name type="scientific">Coemansia erecta</name>
    <dbReference type="NCBI Taxonomy" id="147472"/>
    <lineage>
        <taxon>Eukaryota</taxon>
        <taxon>Fungi</taxon>
        <taxon>Fungi incertae sedis</taxon>
        <taxon>Zoopagomycota</taxon>
        <taxon>Kickxellomycotina</taxon>
        <taxon>Kickxellomycetes</taxon>
        <taxon>Kickxellales</taxon>
        <taxon>Kickxellaceae</taxon>
        <taxon>Coemansia</taxon>
    </lineage>
</organism>
<evidence type="ECO:0000256" key="8">
    <source>
        <dbReference type="ARBA" id="ARBA00080744"/>
    </source>
</evidence>
<dbReference type="InterPro" id="IPR006595">
    <property type="entry name" value="CTLH_C"/>
</dbReference>
<feature type="domain" description="RING-Gid-type" evidence="11">
    <location>
        <begin position="390"/>
        <end position="439"/>
    </location>
</feature>
<dbReference type="PANTHER" id="PTHR12170">
    <property type="entry name" value="MACROPHAGE ERYTHROBLAST ATTACHER-RELATED"/>
    <property type="match status" value="1"/>
</dbReference>
<dbReference type="EMBL" id="JANBOJ010000270">
    <property type="protein sequence ID" value="KAJ1720330.1"/>
    <property type="molecule type" value="Genomic_DNA"/>
</dbReference>
<dbReference type="Pfam" id="PF10607">
    <property type="entry name" value="CTLH"/>
    <property type="match status" value="1"/>
</dbReference>
<evidence type="ECO:0000259" key="10">
    <source>
        <dbReference type="PROSITE" id="PS50897"/>
    </source>
</evidence>
<dbReference type="InterPro" id="IPR024964">
    <property type="entry name" value="CTLH/CRA"/>
</dbReference>
<dbReference type="InterPro" id="IPR027370">
    <property type="entry name" value="Znf-RING_euk"/>
</dbReference>
<dbReference type="GO" id="GO:0034657">
    <property type="term" value="C:GID complex"/>
    <property type="evidence" value="ECO:0007669"/>
    <property type="project" value="TreeGrafter"/>
</dbReference>
<keyword evidence="2" id="KW-0963">Cytoplasm</keyword>
<dbReference type="FunFam" id="3.30.40.10:FF:000143">
    <property type="entry name" value="Regulator of gluconeogenesis Rmd5"/>
    <property type="match status" value="1"/>
</dbReference>
<feature type="zinc finger region" description="RING-Gid-type" evidence="9">
    <location>
        <begin position="390"/>
        <end position="439"/>
    </location>
</feature>
<proteinExistence type="inferred from homology"/>
<dbReference type="Proteomes" id="UP001149813">
    <property type="component" value="Unassembled WGS sequence"/>
</dbReference>
<dbReference type="GO" id="GO:0005737">
    <property type="term" value="C:cytoplasm"/>
    <property type="evidence" value="ECO:0007669"/>
    <property type="project" value="UniProtKB-SubCell"/>
</dbReference>
<evidence type="ECO:0000256" key="1">
    <source>
        <dbReference type="ARBA" id="ARBA00004496"/>
    </source>
</evidence>
<evidence type="ECO:0000256" key="3">
    <source>
        <dbReference type="ARBA" id="ARBA00022723"/>
    </source>
</evidence>
<gene>
    <name evidence="12" type="ORF">LPJ53_005024</name>
</gene>
<dbReference type="GO" id="GO:0005634">
    <property type="term" value="C:nucleus"/>
    <property type="evidence" value="ECO:0007669"/>
    <property type="project" value="TreeGrafter"/>
</dbReference>
<evidence type="ECO:0000256" key="7">
    <source>
        <dbReference type="ARBA" id="ARBA00075398"/>
    </source>
</evidence>
<sequence>MQRNYQHELELARVAGRLSRTENVVMLGLISGESTTRVRQRLFRHLAGLPTAPADSSSSTANTLQMESLIRDCDKLAKHQASAFNKTLAPIEQALEQLQKIKQGSPSSQASLRQALSHVQKINGDSGGSSASAPALRELATNVSKYGKHVEKTFKHPLDSLGDGSSAQFFAQKHGEHVGRALIEHFVHSGQFGLAAAYAEESRVSKPGGEHETRFREMFAVAREIEEQRQVERAVEWAERQGGACEALEFELRRLRFLQLVEQAEPTRALEYARAWFPKFASSRMAEIEHLMGIFIYARRLGSSPYAALFDESRWRQGAEHYVACVCRQAGVPGASPVRVAVDAGATAIPVVCKVAGLMRDRRVEWSQQNELAVEVPLPADMRFHSVFACPVSKEQATEENPPMALPCGHVVCRASLEKLARGVRPGVVASGRFKCPYCPVMASLADARAVHF</sequence>
<evidence type="ECO:0000256" key="9">
    <source>
        <dbReference type="PROSITE-ProRule" id="PRU01215"/>
    </source>
</evidence>
<dbReference type="CDD" id="cd16652">
    <property type="entry name" value="dRING_Rmd5p-like"/>
    <property type="match status" value="1"/>
</dbReference>
<evidence type="ECO:0000256" key="2">
    <source>
        <dbReference type="ARBA" id="ARBA00022490"/>
    </source>
</evidence>
<keyword evidence="13" id="KW-1185">Reference proteome</keyword>
<name>A0A9W7XYH6_9FUNG</name>
<dbReference type="InterPro" id="IPR001841">
    <property type="entry name" value="Znf_RING"/>
</dbReference>
<dbReference type="InterPro" id="IPR037683">
    <property type="entry name" value="Rmd5_dRing"/>
</dbReference>
<dbReference type="PROSITE" id="PS50897">
    <property type="entry name" value="CTLH"/>
    <property type="match status" value="1"/>
</dbReference>
<evidence type="ECO:0000313" key="13">
    <source>
        <dbReference type="Proteomes" id="UP001149813"/>
    </source>
</evidence>
<dbReference type="GO" id="GO:0008270">
    <property type="term" value="F:zinc ion binding"/>
    <property type="evidence" value="ECO:0007669"/>
    <property type="project" value="UniProtKB-KW"/>
</dbReference>
<dbReference type="PROSITE" id="PS51867">
    <property type="entry name" value="ZF_RING_GID"/>
    <property type="match status" value="1"/>
</dbReference>
<protein>
    <recommendedName>
        <fullName evidence="8">GID complex catalytic subunit 2</fullName>
    </recommendedName>
    <alternativeName>
        <fullName evidence="7">Glucose-induced degradation protein 2</fullName>
    </alternativeName>
</protein>
<evidence type="ECO:0000256" key="6">
    <source>
        <dbReference type="ARBA" id="ARBA00061136"/>
    </source>
</evidence>
<comment type="similarity">
    <text evidence="6">Belongs to the RMD5/GID2 family.</text>
</comment>
<dbReference type="Gene3D" id="3.30.40.10">
    <property type="entry name" value="Zinc/RING finger domain, C3HC4 (zinc finger)"/>
    <property type="match status" value="1"/>
</dbReference>
<dbReference type="Pfam" id="PF13445">
    <property type="entry name" value="zf-RING_UBOX"/>
    <property type="match status" value="1"/>
</dbReference>
<accession>A0A9W7XYH6</accession>
<dbReference type="AlphaFoldDB" id="A0A9W7XYH6"/>
<evidence type="ECO:0000256" key="5">
    <source>
        <dbReference type="ARBA" id="ARBA00022833"/>
    </source>
</evidence>
<dbReference type="InterPro" id="IPR013083">
    <property type="entry name" value="Znf_RING/FYVE/PHD"/>
</dbReference>
<evidence type="ECO:0000259" key="11">
    <source>
        <dbReference type="PROSITE" id="PS51867"/>
    </source>
</evidence>
<dbReference type="InterPro" id="IPR044063">
    <property type="entry name" value="ZF_RING_GID"/>
</dbReference>
<dbReference type="GO" id="GO:0043161">
    <property type="term" value="P:proteasome-mediated ubiquitin-dependent protein catabolic process"/>
    <property type="evidence" value="ECO:0007669"/>
    <property type="project" value="InterPro"/>
</dbReference>
<comment type="caution">
    <text evidence="12">The sequence shown here is derived from an EMBL/GenBank/DDBJ whole genome shotgun (WGS) entry which is preliminary data.</text>
</comment>
<dbReference type="GO" id="GO:0061630">
    <property type="term" value="F:ubiquitin protein ligase activity"/>
    <property type="evidence" value="ECO:0007669"/>
    <property type="project" value="InterPro"/>
</dbReference>
<comment type="subcellular location">
    <subcellularLocation>
        <location evidence="1">Cytoplasm</location>
    </subcellularLocation>
</comment>
<dbReference type="PANTHER" id="PTHR12170:SF3">
    <property type="entry name" value="GH10162P"/>
    <property type="match status" value="1"/>
</dbReference>
<dbReference type="SMART" id="SM00757">
    <property type="entry name" value="CRA"/>
    <property type="match status" value="1"/>
</dbReference>
<keyword evidence="4 9" id="KW-0863">Zinc-finger</keyword>
<keyword evidence="5" id="KW-0862">Zinc</keyword>
<keyword evidence="3" id="KW-0479">Metal-binding</keyword>
<evidence type="ECO:0000313" key="12">
    <source>
        <dbReference type="EMBL" id="KAJ1720330.1"/>
    </source>
</evidence>
<feature type="domain" description="CTLH" evidence="10">
    <location>
        <begin position="227"/>
        <end position="268"/>
    </location>
</feature>
<dbReference type="InterPro" id="IPR013144">
    <property type="entry name" value="CRA_dom"/>
</dbReference>
<reference evidence="12" key="1">
    <citation type="submission" date="2022-07" db="EMBL/GenBank/DDBJ databases">
        <title>Phylogenomic reconstructions and comparative analyses of Kickxellomycotina fungi.</title>
        <authorList>
            <person name="Reynolds N.K."/>
            <person name="Stajich J.E."/>
            <person name="Barry K."/>
            <person name="Grigoriev I.V."/>
            <person name="Crous P."/>
            <person name="Smith M.E."/>
        </authorList>
    </citation>
    <scope>NUCLEOTIDE SEQUENCE</scope>
    <source>
        <strain evidence="12">NBRC 32514</strain>
    </source>
</reference>
<dbReference type="SUPFAM" id="SSF57850">
    <property type="entry name" value="RING/U-box"/>
    <property type="match status" value="1"/>
</dbReference>
<dbReference type="OrthoDB" id="1933281at2759"/>